<evidence type="ECO:0000256" key="2">
    <source>
        <dbReference type="SAM" id="Phobius"/>
    </source>
</evidence>
<dbReference type="Proteomes" id="UP000546126">
    <property type="component" value="Unassembled WGS sequence"/>
</dbReference>
<feature type="transmembrane region" description="Helical" evidence="2">
    <location>
        <begin position="265"/>
        <end position="285"/>
    </location>
</feature>
<keyword evidence="2" id="KW-1133">Transmembrane helix</keyword>
<keyword evidence="2" id="KW-0812">Transmembrane</keyword>
<feature type="transmembrane region" description="Helical" evidence="2">
    <location>
        <begin position="142"/>
        <end position="163"/>
    </location>
</feature>
<feature type="transmembrane region" description="Helical" evidence="2">
    <location>
        <begin position="297"/>
        <end position="321"/>
    </location>
</feature>
<keyword evidence="2" id="KW-0472">Membrane</keyword>
<comment type="caution">
    <text evidence="3">The sequence shown here is derived from an EMBL/GenBank/DDBJ whole genome shotgun (WGS) entry which is preliminary data.</text>
</comment>
<sequence length="354" mass="36707">MTQHMARAGHARPARTVAEQGAGIGRLTVGVVAMAATLPYLTIKTLWLTGHPVGVTDEALLNDPTMVGMNAMTFGMDAVGLALALSFTTRRGMRLPGWLVLLPLWVASGLLGTIVATVPLAFVAQGPSLLDTGGPIRPWVYATVYGGFSVQGVCLLTAFALYTRDRWGHVLLAPLARAQAGPSAAFQRVVATGALGVSVLLGGTRLYWAAGGDAGLPPAMAAAPHSFNAVVQDGLKGLLAVGGAVALLAVVRARGRGPLWRPLTVAWLGSGTMFAWGLYAMLLTVTDAPLGGEPGGALGLVQLFETLTGLVMGMCGAFLLAERGSGVRHVQAAQHPLEREDREGDRRAADRGHG</sequence>
<feature type="transmembrane region" description="Helical" evidence="2">
    <location>
        <begin position="99"/>
        <end position="122"/>
    </location>
</feature>
<accession>A0A7Y6MHA3</accession>
<name>A0A7Y6MHA3_9ACTN</name>
<feature type="transmembrane region" description="Helical" evidence="2">
    <location>
        <begin position="67"/>
        <end position="87"/>
    </location>
</feature>
<feature type="compositionally biased region" description="Basic and acidic residues" evidence="1">
    <location>
        <begin position="336"/>
        <end position="354"/>
    </location>
</feature>
<feature type="transmembrane region" description="Helical" evidence="2">
    <location>
        <begin position="21"/>
        <end position="47"/>
    </location>
</feature>
<feature type="region of interest" description="Disordered" evidence="1">
    <location>
        <begin position="332"/>
        <end position="354"/>
    </location>
</feature>
<proteinExistence type="predicted"/>
<feature type="transmembrane region" description="Helical" evidence="2">
    <location>
        <begin position="184"/>
        <end position="208"/>
    </location>
</feature>
<gene>
    <name evidence="3" type="ORF">HT134_42625</name>
</gene>
<protein>
    <submittedName>
        <fullName evidence="3">Uncharacterized protein</fullName>
    </submittedName>
</protein>
<dbReference type="EMBL" id="JABWGO010000019">
    <property type="protein sequence ID" value="NUW46759.1"/>
    <property type="molecule type" value="Genomic_DNA"/>
</dbReference>
<reference evidence="3 4" key="1">
    <citation type="submission" date="2020-06" db="EMBL/GenBank/DDBJ databases">
        <authorList>
            <person name="Chanama M."/>
        </authorList>
    </citation>
    <scope>NUCLEOTIDE SEQUENCE [LARGE SCALE GENOMIC DNA]</scope>
    <source>
        <strain evidence="3 4">TBRC6557</strain>
    </source>
</reference>
<keyword evidence="4" id="KW-1185">Reference proteome</keyword>
<evidence type="ECO:0000313" key="4">
    <source>
        <dbReference type="Proteomes" id="UP000546126"/>
    </source>
</evidence>
<evidence type="ECO:0000313" key="3">
    <source>
        <dbReference type="EMBL" id="NUW46759.1"/>
    </source>
</evidence>
<dbReference type="RefSeq" id="WP_175606205.1">
    <property type="nucleotide sequence ID" value="NZ_JABWGO010000019.1"/>
</dbReference>
<evidence type="ECO:0000256" key="1">
    <source>
        <dbReference type="SAM" id="MobiDB-lite"/>
    </source>
</evidence>
<feature type="transmembrane region" description="Helical" evidence="2">
    <location>
        <begin position="234"/>
        <end position="253"/>
    </location>
</feature>
<organism evidence="3 4">
    <name type="scientific">Nonomuraea rhodomycinica</name>
    <dbReference type="NCBI Taxonomy" id="1712872"/>
    <lineage>
        <taxon>Bacteria</taxon>
        <taxon>Bacillati</taxon>
        <taxon>Actinomycetota</taxon>
        <taxon>Actinomycetes</taxon>
        <taxon>Streptosporangiales</taxon>
        <taxon>Streptosporangiaceae</taxon>
        <taxon>Nonomuraea</taxon>
    </lineage>
</organism>
<dbReference type="AlphaFoldDB" id="A0A7Y6MHA3"/>